<keyword evidence="3 5" id="KW-0694">RNA-binding</keyword>
<sequence length="677" mass="75717">MVDDKKKPAGSGGRGRGPNKPFAGRDGGDRPAGARSGEKKPFQRQDGAKRAFGSKDGSAPRQARPGKWERREEGASAGGGDRPRFDRPREDRPFRERDGEKRPYAARDGDAPRPPRGDRPQGDRPRFEKRDGDKGPFRERDGEKRPYAARDGDAPRPPRGDRPQGDRPRFDRPREDRPFRERDGEKRPYAARGGDAPRPPRGDRPQGDRPRFDRPREDRPFRERDGEKRPYAARDGDAPRAPRGDRPQGDRSRFEKRDGDKRPFRARDDEKRPFRGRDGDKPRPFKRDGDDAAVDAEGERIAKRLARAGVASRRDAESLIADGRIRLNGKVLTTPAVNVKSTDKIELDGKEIPAIERTRLFLFHKPAGVVTTSRDPEGRKTVFDVLPAGLPRLMTVGRLDINTEGLLLLTNDGGLARVLELPTTGWLRRYRVRVHGKVDPKALEGLKDGIAVDGVFYGSIEATFDREQGSNAWLTVGFREGKNREVKNVLGALGLDVNRLIRVSYGPFQLGELVEGEVRELKGKMLRDQLGDRLIEESGADFDAPIINAFSNQPVSAKTQQREEVAENFVRPNRKREREKKREDALGRLDTRKPSRGGFGGSGKPGRDREERVETPRARTTNVWMAPGARPVGEKKAAELSERRFAGKPRPQGKPGKPSGGRPFKPGAGPRKPRGDR</sequence>
<dbReference type="InterPro" id="IPR050343">
    <property type="entry name" value="RsuA_PseudoU_synthase"/>
</dbReference>
<protein>
    <recommendedName>
        <fullName evidence="6">Pseudouridine synthase</fullName>
        <ecNumber evidence="6">5.4.99.-</ecNumber>
    </recommendedName>
</protein>
<evidence type="ECO:0000256" key="4">
    <source>
        <dbReference type="ARBA" id="ARBA00023235"/>
    </source>
</evidence>
<dbReference type="CDD" id="cd00165">
    <property type="entry name" value="S4"/>
    <property type="match status" value="1"/>
</dbReference>
<feature type="domain" description="RNA-binding S4" evidence="8">
    <location>
        <begin position="299"/>
        <end position="360"/>
    </location>
</feature>
<keyword evidence="4 6" id="KW-0413">Isomerase</keyword>
<dbReference type="Proteomes" id="UP000601789">
    <property type="component" value="Unassembled WGS sequence"/>
</dbReference>
<dbReference type="InterPro" id="IPR018496">
    <property type="entry name" value="PsdUridine_synth_RsuA/RluB_CS"/>
</dbReference>
<dbReference type="PANTHER" id="PTHR47683">
    <property type="entry name" value="PSEUDOURIDINE SYNTHASE FAMILY PROTEIN-RELATED"/>
    <property type="match status" value="1"/>
</dbReference>
<feature type="compositionally biased region" description="Basic and acidic residues" evidence="7">
    <location>
        <begin position="36"/>
        <end position="49"/>
    </location>
</feature>
<comment type="catalytic activity">
    <reaction evidence="1">
        <text>a uridine in RNA = a pseudouridine in RNA</text>
        <dbReference type="Rhea" id="RHEA:48348"/>
        <dbReference type="Rhea" id="RHEA-COMP:12068"/>
        <dbReference type="Rhea" id="RHEA-COMP:12069"/>
        <dbReference type="ChEBI" id="CHEBI:65314"/>
        <dbReference type="ChEBI" id="CHEBI:65315"/>
    </reaction>
</comment>
<dbReference type="InterPro" id="IPR020094">
    <property type="entry name" value="TruA/RsuA/RluB/E/F_N"/>
</dbReference>
<dbReference type="EC" id="5.4.99.-" evidence="6"/>
<feature type="compositionally biased region" description="Basic and acidic residues" evidence="7">
    <location>
        <begin position="198"/>
        <end position="290"/>
    </location>
</feature>
<dbReference type="Pfam" id="PF01479">
    <property type="entry name" value="S4"/>
    <property type="match status" value="1"/>
</dbReference>
<dbReference type="Gene3D" id="3.10.290.10">
    <property type="entry name" value="RNA-binding S4 domain"/>
    <property type="match status" value="1"/>
</dbReference>
<dbReference type="InterPro" id="IPR006145">
    <property type="entry name" value="PsdUridine_synth_RsuA/RluA"/>
</dbReference>
<dbReference type="PANTHER" id="PTHR47683:SF3">
    <property type="entry name" value="RIBOSOMAL LARGE SUBUNIT PSEUDOURIDINE SYNTHASE B"/>
    <property type="match status" value="1"/>
</dbReference>
<dbReference type="Gene3D" id="3.30.70.1560">
    <property type="entry name" value="Alpha-L RNA-binding motif"/>
    <property type="match status" value="1"/>
</dbReference>
<feature type="compositionally biased region" description="Basic and acidic residues" evidence="7">
    <location>
        <begin position="632"/>
        <end position="645"/>
    </location>
</feature>
<feature type="compositionally biased region" description="Low complexity" evidence="7">
    <location>
        <begin position="648"/>
        <end position="667"/>
    </location>
</feature>
<feature type="compositionally biased region" description="Basic and acidic residues" evidence="7">
    <location>
        <begin position="605"/>
        <end position="617"/>
    </location>
</feature>
<name>A0ABS0SCW9_9HYPH</name>
<accession>A0ABS0SCW9</accession>
<evidence type="ECO:0000313" key="9">
    <source>
        <dbReference type="EMBL" id="MBI1621139.1"/>
    </source>
</evidence>
<dbReference type="SMART" id="SM00363">
    <property type="entry name" value="S4"/>
    <property type="match status" value="1"/>
</dbReference>
<proteinExistence type="inferred from homology"/>
<evidence type="ECO:0000313" key="10">
    <source>
        <dbReference type="Proteomes" id="UP000601789"/>
    </source>
</evidence>
<feature type="compositionally biased region" description="Basic and acidic residues" evidence="7">
    <location>
        <begin position="81"/>
        <end position="188"/>
    </location>
</feature>
<keyword evidence="10" id="KW-1185">Reference proteome</keyword>
<dbReference type="InterPro" id="IPR036986">
    <property type="entry name" value="S4_RNA-bd_sf"/>
</dbReference>
<evidence type="ECO:0000256" key="6">
    <source>
        <dbReference type="RuleBase" id="RU003887"/>
    </source>
</evidence>
<feature type="region of interest" description="Disordered" evidence="7">
    <location>
        <begin position="1"/>
        <end position="294"/>
    </location>
</feature>
<dbReference type="InterPro" id="IPR020103">
    <property type="entry name" value="PsdUridine_synth_cat_dom_sf"/>
</dbReference>
<feature type="compositionally biased region" description="Basic and acidic residues" evidence="7">
    <location>
        <begin position="580"/>
        <end position="593"/>
    </location>
</feature>
<evidence type="ECO:0000256" key="1">
    <source>
        <dbReference type="ARBA" id="ARBA00000073"/>
    </source>
</evidence>
<dbReference type="InterPro" id="IPR002942">
    <property type="entry name" value="S4_RNA-bd"/>
</dbReference>
<comment type="similarity">
    <text evidence="2 6">Belongs to the pseudouridine synthase RsuA family.</text>
</comment>
<evidence type="ECO:0000259" key="8">
    <source>
        <dbReference type="SMART" id="SM00363"/>
    </source>
</evidence>
<evidence type="ECO:0000256" key="3">
    <source>
        <dbReference type="ARBA" id="ARBA00022884"/>
    </source>
</evidence>
<dbReference type="InterPro" id="IPR042092">
    <property type="entry name" value="PsdUridine_s_RsuA/RluB/E/F_cat"/>
</dbReference>
<dbReference type="Gene3D" id="3.30.70.580">
    <property type="entry name" value="Pseudouridine synthase I, catalytic domain, N-terminal subdomain"/>
    <property type="match status" value="1"/>
</dbReference>
<dbReference type="Pfam" id="PF00849">
    <property type="entry name" value="PseudoU_synth_2"/>
    <property type="match status" value="1"/>
</dbReference>
<dbReference type="PROSITE" id="PS01149">
    <property type="entry name" value="PSI_RSU"/>
    <property type="match status" value="1"/>
</dbReference>
<feature type="region of interest" description="Disordered" evidence="7">
    <location>
        <begin position="554"/>
        <end position="677"/>
    </location>
</feature>
<comment type="caution">
    <text evidence="9">The sequence shown here is derived from an EMBL/GenBank/DDBJ whole genome shotgun (WGS) entry which is preliminary data.</text>
</comment>
<dbReference type="NCBIfam" id="TIGR00093">
    <property type="entry name" value="pseudouridine synthase"/>
    <property type="match status" value="1"/>
</dbReference>
<evidence type="ECO:0000256" key="7">
    <source>
        <dbReference type="SAM" id="MobiDB-lite"/>
    </source>
</evidence>
<evidence type="ECO:0000256" key="2">
    <source>
        <dbReference type="ARBA" id="ARBA00008348"/>
    </source>
</evidence>
<dbReference type="SUPFAM" id="SSF55174">
    <property type="entry name" value="Alpha-L RNA-binding motif"/>
    <property type="match status" value="1"/>
</dbReference>
<dbReference type="RefSeq" id="WP_198476544.1">
    <property type="nucleotide sequence ID" value="NZ_JADGMQ010000006.1"/>
</dbReference>
<dbReference type="SUPFAM" id="SSF55120">
    <property type="entry name" value="Pseudouridine synthase"/>
    <property type="match status" value="1"/>
</dbReference>
<dbReference type="EMBL" id="JADGMQ010000006">
    <property type="protein sequence ID" value="MBI1621139.1"/>
    <property type="molecule type" value="Genomic_DNA"/>
</dbReference>
<dbReference type="PROSITE" id="PS50889">
    <property type="entry name" value="S4"/>
    <property type="match status" value="1"/>
</dbReference>
<dbReference type="InterPro" id="IPR000748">
    <property type="entry name" value="PsdUridine_synth_RsuA/RluB/E/F"/>
</dbReference>
<reference evidence="9 10" key="1">
    <citation type="submission" date="2020-10" db="EMBL/GenBank/DDBJ databases">
        <title>Aquamicrobium zhengzhouensis sp. nov., a exopolysaccharide producing bacterium isolated from farmland soil.</title>
        <authorList>
            <person name="Wang X."/>
        </authorList>
    </citation>
    <scope>NUCLEOTIDE SEQUENCE [LARGE SCALE GENOMIC DNA]</scope>
    <source>
        <strain evidence="10">cd-1</strain>
    </source>
</reference>
<evidence type="ECO:0000256" key="5">
    <source>
        <dbReference type="PROSITE-ProRule" id="PRU00182"/>
    </source>
</evidence>
<gene>
    <name evidence="9" type="ORF">IOD40_10745</name>
</gene>
<organism evidence="9 10">
    <name type="scientific">Aquamicrobium zhengzhouense</name>
    <dbReference type="NCBI Taxonomy" id="2781738"/>
    <lineage>
        <taxon>Bacteria</taxon>
        <taxon>Pseudomonadati</taxon>
        <taxon>Pseudomonadota</taxon>
        <taxon>Alphaproteobacteria</taxon>
        <taxon>Hyphomicrobiales</taxon>
        <taxon>Phyllobacteriaceae</taxon>
        <taxon>Aquamicrobium</taxon>
    </lineage>
</organism>